<feature type="signal peptide" evidence="3">
    <location>
        <begin position="1"/>
        <end position="30"/>
    </location>
</feature>
<protein>
    <submittedName>
        <fullName evidence="4">Uncharacterized protein</fullName>
    </submittedName>
</protein>
<accession>A0A5C5WBM7</accession>
<gene>
    <name evidence="4" type="ORF">Pla111_10650</name>
</gene>
<comment type="caution">
    <text evidence="4">The sequence shown here is derived from an EMBL/GenBank/DDBJ whole genome shotgun (WGS) entry which is preliminary data.</text>
</comment>
<dbReference type="OrthoDB" id="260790at2"/>
<feature type="compositionally biased region" description="Low complexity" evidence="1">
    <location>
        <begin position="448"/>
        <end position="458"/>
    </location>
</feature>
<feature type="region of interest" description="Disordered" evidence="1">
    <location>
        <begin position="444"/>
        <end position="469"/>
    </location>
</feature>
<evidence type="ECO:0000313" key="5">
    <source>
        <dbReference type="Proteomes" id="UP000318995"/>
    </source>
</evidence>
<evidence type="ECO:0000256" key="2">
    <source>
        <dbReference type="SAM" id="Phobius"/>
    </source>
</evidence>
<keyword evidence="5" id="KW-1185">Reference proteome</keyword>
<dbReference type="RefSeq" id="WP_146572069.1">
    <property type="nucleotide sequence ID" value="NZ_SJPH01000002.1"/>
</dbReference>
<reference evidence="4 5" key="1">
    <citation type="submission" date="2019-02" db="EMBL/GenBank/DDBJ databases">
        <title>Deep-cultivation of Planctomycetes and their phenomic and genomic characterization uncovers novel biology.</title>
        <authorList>
            <person name="Wiegand S."/>
            <person name="Jogler M."/>
            <person name="Boedeker C."/>
            <person name="Pinto D."/>
            <person name="Vollmers J."/>
            <person name="Rivas-Marin E."/>
            <person name="Kohn T."/>
            <person name="Peeters S.H."/>
            <person name="Heuer A."/>
            <person name="Rast P."/>
            <person name="Oberbeckmann S."/>
            <person name="Bunk B."/>
            <person name="Jeske O."/>
            <person name="Meyerdierks A."/>
            <person name="Storesund J.E."/>
            <person name="Kallscheuer N."/>
            <person name="Luecker S."/>
            <person name="Lage O.M."/>
            <person name="Pohl T."/>
            <person name="Merkel B.J."/>
            <person name="Hornburger P."/>
            <person name="Mueller R.-W."/>
            <person name="Bruemmer F."/>
            <person name="Labrenz M."/>
            <person name="Spormann A.M."/>
            <person name="Op Den Camp H."/>
            <person name="Overmann J."/>
            <person name="Amann R."/>
            <person name="Jetten M.S.M."/>
            <person name="Mascher T."/>
            <person name="Medema M.H."/>
            <person name="Devos D.P."/>
            <person name="Kaster A.-K."/>
            <person name="Ovreas L."/>
            <person name="Rohde M."/>
            <person name="Galperin M.Y."/>
            <person name="Jogler C."/>
        </authorList>
    </citation>
    <scope>NUCLEOTIDE SEQUENCE [LARGE SCALE GENOMIC DNA]</scope>
    <source>
        <strain evidence="4 5">Pla111</strain>
    </source>
</reference>
<evidence type="ECO:0000256" key="1">
    <source>
        <dbReference type="SAM" id="MobiDB-lite"/>
    </source>
</evidence>
<evidence type="ECO:0000256" key="3">
    <source>
        <dbReference type="SAM" id="SignalP"/>
    </source>
</evidence>
<keyword evidence="2" id="KW-0812">Transmembrane</keyword>
<dbReference type="EMBL" id="SJPH01000002">
    <property type="protein sequence ID" value="TWT47451.1"/>
    <property type="molecule type" value="Genomic_DNA"/>
</dbReference>
<feature type="chain" id="PRO_5022825591" evidence="3">
    <location>
        <begin position="31"/>
        <end position="563"/>
    </location>
</feature>
<dbReference type="AlphaFoldDB" id="A0A5C5WBM7"/>
<feature type="transmembrane region" description="Helical" evidence="2">
    <location>
        <begin position="538"/>
        <end position="558"/>
    </location>
</feature>
<dbReference type="Proteomes" id="UP000318995">
    <property type="component" value="Unassembled WGS sequence"/>
</dbReference>
<keyword evidence="3" id="KW-0732">Signal</keyword>
<proteinExistence type="predicted"/>
<keyword evidence="2" id="KW-1133">Transmembrane helix</keyword>
<evidence type="ECO:0000313" key="4">
    <source>
        <dbReference type="EMBL" id="TWT47451.1"/>
    </source>
</evidence>
<name>A0A5C5WBM7_9BACT</name>
<organism evidence="4 5">
    <name type="scientific">Botrimarina hoheduenensis</name>
    <dbReference type="NCBI Taxonomy" id="2528000"/>
    <lineage>
        <taxon>Bacteria</taxon>
        <taxon>Pseudomonadati</taxon>
        <taxon>Planctomycetota</taxon>
        <taxon>Planctomycetia</taxon>
        <taxon>Pirellulales</taxon>
        <taxon>Lacipirellulaceae</taxon>
        <taxon>Botrimarina</taxon>
    </lineage>
</organism>
<sequence length="563" mass="60924" precursor="true">MRKLTTHSPAMVFGGTLALTMILWSDCAVACPFCAAESRTLTEEIGDSSAVLLAKLAAPSAVAQDPAEAGVPYAFVDPETGGAKFTIERILLGENLLKGVEQVEAIYFGDPDTQTVFYLRGVGEPPEWTIPMPLSERAVEYVTQLFSLPPSGVERVAFFQEYLEDEDPLLGQDAYDEFARAPYQDIIDLADRMDRDQLIAWIEGSRVSPSRRRLFLTMLGVCGQQEDLRRIEALLRSDIRLIGPVADAAAAASLATAGGVSGLSAAVVPEAIRFGERGRKLGLDAMIACYLTLSGRLSNVEAALVQVEDRFLRDPQTEYSHVHAALMAVRFLAEERQDLVPLERVIRSARLLLDNPEFADQVIPDLARWEDWSVIDRMVQLFEKSFEEDANRYVREPVITYLDVAAEQPGAVGEAAVRALERVEGLDPAAAKRARSLQAFGFLAQARSPSPSTSTATEDPPDPAEIPSPENLALEPALEASPAAPSKPERSPAELAALQAEANARLVAAEKERRSGFANSLRAEAAARDTAQDPPTGLLVGLPLLGAAVCMSVFWVILRGGAA</sequence>
<keyword evidence="2" id="KW-0472">Membrane</keyword>